<dbReference type="EMBL" id="DAAMHJ010000033">
    <property type="protein sequence ID" value="HAC6678781.1"/>
    <property type="molecule type" value="Genomic_DNA"/>
</dbReference>
<name>A0A702FGJ4_SALET</name>
<dbReference type="AlphaFoldDB" id="A0A702FGJ4"/>
<sequence>MNNELQKLESRINALTAALGYTLTALSAHSNVKDLVSENLLKDSEIQTIEENRQAFIALSKVINSFRLV</sequence>
<evidence type="ECO:0000313" key="1">
    <source>
        <dbReference type="EMBL" id="HAC6678781.1"/>
    </source>
</evidence>
<protein>
    <submittedName>
        <fullName evidence="1">Uncharacterized protein</fullName>
    </submittedName>
</protein>
<gene>
    <name evidence="1" type="ORF">G0D12_24320</name>
</gene>
<reference evidence="1" key="2">
    <citation type="submission" date="2018-07" db="EMBL/GenBank/DDBJ databases">
        <authorList>
            <consortium name="NCBI Pathogen Detection Project"/>
        </authorList>
    </citation>
    <scope>NUCLEOTIDE SEQUENCE</scope>
    <source>
        <strain evidence="1">M138</strain>
    </source>
</reference>
<accession>A0A702FGJ4</accession>
<reference evidence="1" key="1">
    <citation type="journal article" date="2018" name="Genome Biol.">
        <title>SKESA: strategic k-mer extension for scrupulous assemblies.</title>
        <authorList>
            <person name="Souvorov A."/>
            <person name="Agarwala R."/>
            <person name="Lipman D.J."/>
        </authorList>
    </citation>
    <scope>NUCLEOTIDE SEQUENCE</scope>
    <source>
        <strain evidence="1">M138</strain>
    </source>
</reference>
<comment type="caution">
    <text evidence="1">The sequence shown here is derived from an EMBL/GenBank/DDBJ whole genome shotgun (WGS) entry which is preliminary data.</text>
</comment>
<organism evidence="1">
    <name type="scientific">Salmonella enterica subsp. enterica serovar Eastbourne</name>
    <dbReference type="NCBI Taxonomy" id="486993"/>
    <lineage>
        <taxon>Bacteria</taxon>
        <taxon>Pseudomonadati</taxon>
        <taxon>Pseudomonadota</taxon>
        <taxon>Gammaproteobacteria</taxon>
        <taxon>Enterobacterales</taxon>
        <taxon>Enterobacteriaceae</taxon>
        <taxon>Salmonella</taxon>
    </lineage>
</organism>
<proteinExistence type="predicted"/>